<dbReference type="EMBL" id="CABM01000047">
    <property type="protein sequence ID" value="CBH97804.1"/>
    <property type="molecule type" value="Genomic_DNA"/>
</dbReference>
<accession>E6PS98</accession>
<gene>
    <name evidence="1" type="ORF">CARN2_3279</name>
</gene>
<evidence type="ECO:0000313" key="1">
    <source>
        <dbReference type="EMBL" id="CBH97804.1"/>
    </source>
</evidence>
<reference evidence="1" key="1">
    <citation type="submission" date="2009-10" db="EMBL/GenBank/DDBJ databases">
        <title>Diversity of trophic interactions inside an arsenic-rich microbial ecosystem.</title>
        <authorList>
            <person name="Bertin P.N."/>
            <person name="Heinrich-Salmeron A."/>
            <person name="Pelletier E."/>
            <person name="Goulhen-Chollet F."/>
            <person name="Arsene-Ploetze F."/>
            <person name="Gallien S."/>
            <person name="Calteau A."/>
            <person name="Vallenet D."/>
            <person name="Casiot C."/>
            <person name="Chane-Woon-Ming B."/>
            <person name="Giloteaux L."/>
            <person name="Barakat M."/>
            <person name="Bonnefoy V."/>
            <person name="Bruneel O."/>
            <person name="Chandler M."/>
            <person name="Cleiss J."/>
            <person name="Duran R."/>
            <person name="Elbaz-Poulichet F."/>
            <person name="Fonknechten N."/>
            <person name="Lauga B."/>
            <person name="Mornico D."/>
            <person name="Ortet P."/>
            <person name="Schaeffer C."/>
            <person name="Siguier P."/>
            <person name="Alexander Thil Smith A."/>
            <person name="Van Dorsselaer A."/>
            <person name="Weissenbach J."/>
            <person name="Medigue C."/>
            <person name="Le Paslier D."/>
        </authorList>
    </citation>
    <scope>NUCLEOTIDE SEQUENCE</scope>
</reference>
<protein>
    <submittedName>
        <fullName evidence="1">Uncharacterized protein</fullName>
    </submittedName>
</protein>
<sequence length="58" mass="6282">MSIPEGCHAKQVRSAQRAEAEFILVPTADSSRHAGFLFKGCAELNRGYIFFASSPPLA</sequence>
<comment type="caution">
    <text evidence="1">The sequence shown here is derived from an EMBL/GenBank/DDBJ whole genome shotgun (WGS) entry which is preliminary data.</text>
</comment>
<proteinExistence type="predicted"/>
<organism evidence="1">
    <name type="scientific">mine drainage metagenome</name>
    <dbReference type="NCBI Taxonomy" id="410659"/>
    <lineage>
        <taxon>unclassified sequences</taxon>
        <taxon>metagenomes</taxon>
        <taxon>ecological metagenomes</taxon>
    </lineage>
</organism>
<name>E6PS98_9ZZZZ</name>
<dbReference type="AlphaFoldDB" id="E6PS98"/>